<comment type="caution">
    <text evidence="1">The sequence shown here is derived from an EMBL/GenBank/DDBJ whole genome shotgun (WGS) entry which is preliminary data.</text>
</comment>
<protein>
    <submittedName>
        <fullName evidence="1">Uncharacterized protein</fullName>
    </submittedName>
</protein>
<reference evidence="1" key="1">
    <citation type="journal article" date="2019" name="bioRxiv">
        <title>The Genome of the Zebra Mussel, Dreissena polymorpha: A Resource for Invasive Species Research.</title>
        <authorList>
            <person name="McCartney M.A."/>
            <person name="Auch B."/>
            <person name="Kono T."/>
            <person name="Mallez S."/>
            <person name="Zhang Y."/>
            <person name="Obille A."/>
            <person name="Becker A."/>
            <person name="Abrahante J.E."/>
            <person name="Garbe J."/>
            <person name="Badalamenti J.P."/>
            <person name="Herman A."/>
            <person name="Mangelson H."/>
            <person name="Liachko I."/>
            <person name="Sullivan S."/>
            <person name="Sone E.D."/>
            <person name="Koren S."/>
            <person name="Silverstein K.A.T."/>
            <person name="Beckman K.B."/>
            <person name="Gohl D.M."/>
        </authorList>
    </citation>
    <scope>NUCLEOTIDE SEQUENCE</scope>
    <source>
        <strain evidence="1">Duluth1</strain>
        <tissue evidence="1">Whole animal</tissue>
    </source>
</reference>
<dbReference type="AlphaFoldDB" id="A0A9D4DAV9"/>
<sequence>MPSTGREMAVIVQASYKYRPKNWLSAEFKMPMQVDVWLSNNNRVIQPSLWPRVGCCKWIIGV</sequence>
<accession>A0A9D4DAV9</accession>
<organism evidence="1 2">
    <name type="scientific">Dreissena polymorpha</name>
    <name type="common">Zebra mussel</name>
    <name type="synonym">Mytilus polymorpha</name>
    <dbReference type="NCBI Taxonomy" id="45954"/>
    <lineage>
        <taxon>Eukaryota</taxon>
        <taxon>Metazoa</taxon>
        <taxon>Spiralia</taxon>
        <taxon>Lophotrochozoa</taxon>
        <taxon>Mollusca</taxon>
        <taxon>Bivalvia</taxon>
        <taxon>Autobranchia</taxon>
        <taxon>Heteroconchia</taxon>
        <taxon>Euheterodonta</taxon>
        <taxon>Imparidentia</taxon>
        <taxon>Neoheterodontei</taxon>
        <taxon>Myida</taxon>
        <taxon>Dreissenoidea</taxon>
        <taxon>Dreissenidae</taxon>
        <taxon>Dreissena</taxon>
    </lineage>
</organism>
<proteinExistence type="predicted"/>
<dbReference type="Proteomes" id="UP000828390">
    <property type="component" value="Unassembled WGS sequence"/>
</dbReference>
<gene>
    <name evidence="1" type="ORF">DPMN_047124</name>
</gene>
<dbReference type="EMBL" id="JAIWYP010000011">
    <property type="protein sequence ID" value="KAH3740418.1"/>
    <property type="molecule type" value="Genomic_DNA"/>
</dbReference>
<name>A0A9D4DAV9_DREPO</name>
<evidence type="ECO:0000313" key="2">
    <source>
        <dbReference type="Proteomes" id="UP000828390"/>
    </source>
</evidence>
<evidence type="ECO:0000313" key="1">
    <source>
        <dbReference type="EMBL" id="KAH3740418.1"/>
    </source>
</evidence>
<keyword evidence="2" id="KW-1185">Reference proteome</keyword>
<reference evidence="1" key="2">
    <citation type="submission" date="2020-11" db="EMBL/GenBank/DDBJ databases">
        <authorList>
            <person name="McCartney M.A."/>
            <person name="Auch B."/>
            <person name="Kono T."/>
            <person name="Mallez S."/>
            <person name="Becker A."/>
            <person name="Gohl D.M."/>
            <person name="Silverstein K.A.T."/>
            <person name="Koren S."/>
            <person name="Bechman K.B."/>
            <person name="Herman A."/>
            <person name="Abrahante J.E."/>
            <person name="Garbe J."/>
        </authorList>
    </citation>
    <scope>NUCLEOTIDE SEQUENCE</scope>
    <source>
        <strain evidence="1">Duluth1</strain>
        <tissue evidence="1">Whole animal</tissue>
    </source>
</reference>